<dbReference type="InterPro" id="IPR027417">
    <property type="entry name" value="P-loop_NTPase"/>
</dbReference>
<dbReference type="GO" id="GO:0005524">
    <property type="term" value="F:ATP binding"/>
    <property type="evidence" value="ECO:0007669"/>
    <property type="project" value="InterPro"/>
</dbReference>
<organism evidence="2 3">
    <name type="scientific">Methylobacter tundripaludum</name>
    <dbReference type="NCBI Taxonomy" id="173365"/>
    <lineage>
        <taxon>Bacteria</taxon>
        <taxon>Pseudomonadati</taxon>
        <taxon>Pseudomonadota</taxon>
        <taxon>Gammaproteobacteria</taxon>
        <taxon>Methylococcales</taxon>
        <taxon>Methylococcaceae</taxon>
        <taxon>Methylobacter</taxon>
    </lineage>
</organism>
<evidence type="ECO:0000259" key="1">
    <source>
        <dbReference type="SMART" id="SM00382"/>
    </source>
</evidence>
<dbReference type="PANTHER" id="PTHR43718:SF2">
    <property type="entry name" value="LON PROTEASE HOMOLOG, MITOCHONDRIAL"/>
    <property type="match status" value="1"/>
</dbReference>
<dbReference type="Proteomes" id="UP000240010">
    <property type="component" value="Unassembled WGS sequence"/>
</dbReference>
<proteinExistence type="predicted"/>
<dbReference type="GO" id="GO:0003697">
    <property type="term" value="F:single-stranded DNA binding"/>
    <property type="evidence" value="ECO:0007669"/>
    <property type="project" value="TreeGrafter"/>
</dbReference>
<dbReference type="GO" id="GO:0004252">
    <property type="term" value="F:serine-type endopeptidase activity"/>
    <property type="evidence" value="ECO:0007669"/>
    <property type="project" value="InterPro"/>
</dbReference>
<dbReference type="GO" id="GO:0007005">
    <property type="term" value="P:mitochondrion organization"/>
    <property type="evidence" value="ECO:0007669"/>
    <property type="project" value="TreeGrafter"/>
</dbReference>
<comment type="caution">
    <text evidence="2">The sequence shown here is derived from an EMBL/GenBank/DDBJ whole genome shotgun (WGS) entry which is preliminary data.</text>
</comment>
<dbReference type="InterPro" id="IPR003593">
    <property type="entry name" value="AAA+_ATPase"/>
</dbReference>
<accession>A0A2S6H509</accession>
<reference evidence="2 3" key="1">
    <citation type="submission" date="2018-02" db="EMBL/GenBank/DDBJ databases">
        <title>Subsurface microbial communities from deep shales in Ohio and West Virginia, USA.</title>
        <authorList>
            <person name="Wrighton K."/>
        </authorList>
    </citation>
    <scope>NUCLEOTIDE SEQUENCE [LARGE SCALE GENOMIC DNA]</scope>
    <source>
        <strain evidence="2 3">OWC-DMM</strain>
    </source>
</reference>
<dbReference type="AlphaFoldDB" id="A0A2S6H509"/>
<gene>
    <name evidence="2" type="ORF">B0F87_1173</name>
</gene>
<dbReference type="GO" id="GO:0016887">
    <property type="term" value="F:ATP hydrolysis activity"/>
    <property type="evidence" value="ECO:0007669"/>
    <property type="project" value="InterPro"/>
</dbReference>
<dbReference type="SMART" id="SM00382">
    <property type="entry name" value="AAA"/>
    <property type="match status" value="1"/>
</dbReference>
<protein>
    <submittedName>
        <fullName evidence="2">ATPase family protein associated with various cellular activities (AAA)</fullName>
    </submittedName>
</protein>
<sequence>MYDHDKNNTLRHYLKRKAASSTSKNPARVACDFDSLLDVVEIFDVEKMRAIISTHDKKSNLHRNHQRYLDYLADTAGFLSLATVPVTIFEKLDELLLQFPNFSEVVAYYREQMALARMTDRAVFVANPLLIAGPPGVGKTAFCHALSKIVATHFELISLSGMTAGFVIGGMSSNWSEGKPGRVVEALARGHKANPLIVMDEIDKTGGDKRYDPLGPLYQLLERETSKNFVDEGLEVPTNCSHIVWVGTANEIDLIAEPIVSRFTVIDVKRPTPQQMENVLRSIYSRIRRNYAWGSQFSEDLSPAIISKIIDSGLEPRLLQRELVSACGKAVLRNSERNLISNGQHEIKPDDFRPRQVGKPEIKMGFV</sequence>
<dbReference type="PANTHER" id="PTHR43718">
    <property type="entry name" value="LON PROTEASE"/>
    <property type="match status" value="1"/>
</dbReference>
<name>A0A2S6H509_9GAMM</name>
<dbReference type="GO" id="GO:0006515">
    <property type="term" value="P:protein quality control for misfolded or incompletely synthesized proteins"/>
    <property type="evidence" value="ECO:0007669"/>
    <property type="project" value="TreeGrafter"/>
</dbReference>
<dbReference type="GO" id="GO:0004176">
    <property type="term" value="F:ATP-dependent peptidase activity"/>
    <property type="evidence" value="ECO:0007669"/>
    <property type="project" value="InterPro"/>
</dbReference>
<dbReference type="GO" id="GO:0051131">
    <property type="term" value="P:chaperone-mediated protein complex assembly"/>
    <property type="evidence" value="ECO:0007669"/>
    <property type="project" value="TreeGrafter"/>
</dbReference>
<dbReference type="SUPFAM" id="SSF52540">
    <property type="entry name" value="P-loop containing nucleoside triphosphate hydrolases"/>
    <property type="match status" value="1"/>
</dbReference>
<dbReference type="EMBL" id="PTIZ01000017">
    <property type="protein sequence ID" value="PPK72521.1"/>
    <property type="molecule type" value="Genomic_DNA"/>
</dbReference>
<dbReference type="Gene3D" id="3.40.50.300">
    <property type="entry name" value="P-loop containing nucleotide triphosphate hydrolases"/>
    <property type="match status" value="1"/>
</dbReference>
<dbReference type="InterPro" id="IPR027065">
    <property type="entry name" value="Lon_Prtase"/>
</dbReference>
<dbReference type="InterPro" id="IPR003959">
    <property type="entry name" value="ATPase_AAA_core"/>
</dbReference>
<evidence type="ECO:0000313" key="2">
    <source>
        <dbReference type="EMBL" id="PPK72521.1"/>
    </source>
</evidence>
<dbReference type="RefSeq" id="WP_104430368.1">
    <property type="nucleotide sequence ID" value="NZ_PTIZ01000017.1"/>
</dbReference>
<feature type="domain" description="AAA+ ATPase" evidence="1">
    <location>
        <begin position="125"/>
        <end position="272"/>
    </location>
</feature>
<dbReference type="Pfam" id="PF00004">
    <property type="entry name" value="AAA"/>
    <property type="match status" value="1"/>
</dbReference>
<evidence type="ECO:0000313" key="3">
    <source>
        <dbReference type="Proteomes" id="UP000240010"/>
    </source>
</evidence>